<dbReference type="EMBL" id="CP013254">
    <property type="protein sequence ID" value="ALU39100.1"/>
    <property type="molecule type" value="Genomic_DNA"/>
</dbReference>
<evidence type="ECO:0000256" key="1">
    <source>
        <dbReference type="ARBA" id="ARBA00006432"/>
    </source>
</evidence>
<feature type="domain" description="AMP-dependent synthetase/ligase" evidence="3">
    <location>
        <begin position="100"/>
        <end position="321"/>
    </location>
</feature>
<dbReference type="Gene3D" id="3.30.300.30">
    <property type="match status" value="1"/>
</dbReference>
<dbReference type="InterPro" id="IPR025110">
    <property type="entry name" value="AMP-bd_C"/>
</dbReference>
<dbReference type="InterPro" id="IPR020845">
    <property type="entry name" value="AMP-binding_CS"/>
</dbReference>
<dbReference type="Gene3D" id="3.40.50.12780">
    <property type="entry name" value="N-terminal domain of ligase-like"/>
    <property type="match status" value="1"/>
</dbReference>
<dbReference type="PANTHER" id="PTHR43201:SF5">
    <property type="entry name" value="MEDIUM-CHAIN ACYL-COA LIGASE ACSF2, MITOCHONDRIAL"/>
    <property type="match status" value="1"/>
</dbReference>
<dbReference type="InterPro" id="IPR042099">
    <property type="entry name" value="ANL_N_sf"/>
</dbReference>
<evidence type="ECO:0000313" key="5">
    <source>
        <dbReference type="EMBL" id="ALU39100.1"/>
    </source>
</evidence>
<name>A0A0U3I707_9MICC</name>
<evidence type="ECO:0000256" key="2">
    <source>
        <dbReference type="ARBA" id="ARBA00022598"/>
    </source>
</evidence>
<evidence type="ECO:0000313" key="6">
    <source>
        <dbReference type="EMBL" id="GEO90769.1"/>
    </source>
</evidence>
<dbReference type="InterPro" id="IPR045851">
    <property type="entry name" value="AMP-bd_C_sf"/>
</dbReference>
<evidence type="ECO:0000259" key="4">
    <source>
        <dbReference type="Pfam" id="PF13193"/>
    </source>
</evidence>
<dbReference type="OrthoDB" id="5240965at2"/>
<accession>A0A0U3I707</accession>
<evidence type="ECO:0000313" key="7">
    <source>
        <dbReference type="Proteomes" id="UP000057181"/>
    </source>
</evidence>
<feature type="domain" description="AMP-binding enzyme C-terminal" evidence="4">
    <location>
        <begin position="370"/>
        <end position="448"/>
    </location>
</feature>
<dbReference type="KEGG" id="kfv:AS188_04285"/>
<dbReference type="EMBL" id="BJZR01000001">
    <property type="protein sequence ID" value="GEO90769.1"/>
    <property type="molecule type" value="Genomic_DNA"/>
</dbReference>
<evidence type="ECO:0000313" key="8">
    <source>
        <dbReference type="Proteomes" id="UP000321155"/>
    </source>
</evidence>
<keyword evidence="8" id="KW-1185">Reference proteome</keyword>
<dbReference type="Proteomes" id="UP000321155">
    <property type="component" value="Unassembled WGS sequence"/>
</dbReference>
<dbReference type="InterPro" id="IPR000873">
    <property type="entry name" value="AMP-dep_synth/lig_dom"/>
</dbReference>
<organism evidence="5 7">
    <name type="scientific">Kocuria flava</name>
    <dbReference type="NCBI Taxonomy" id="446860"/>
    <lineage>
        <taxon>Bacteria</taxon>
        <taxon>Bacillati</taxon>
        <taxon>Actinomycetota</taxon>
        <taxon>Actinomycetes</taxon>
        <taxon>Micrococcales</taxon>
        <taxon>Micrococcaceae</taxon>
        <taxon>Kocuria</taxon>
    </lineage>
</organism>
<dbReference type="PROSITE" id="PS00455">
    <property type="entry name" value="AMP_BINDING"/>
    <property type="match status" value="1"/>
</dbReference>
<reference evidence="5 7" key="1">
    <citation type="submission" date="2015-11" db="EMBL/GenBank/DDBJ databases">
        <title>Complete Genome Sequence of Kocuria flava strain HO-9041.</title>
        <authorList>
            <person name="Zhou M."/>
            <person name="Dai J."/>
        </authorList>
    </citation>
    <scope>NUCLEOTIDE SEQUENCE [LARGE SCALE GENOMIC DNA]</scope>
    <source>
        <strain evidence="5 7">HO-9041</strain>
    </source>
</reference>
<dbReference type="Proteomes" id="UP000057181">
    <property type="component" value="Chromosome"/>
</dbReference>
<dbReference type="AlphaFoldDB" id="A0A0U3I707"/>
<dbReference type="GO" id="GO:0006631">
    <property type="term" value="P:fatty acid metabolic process"/>
    <property type="evidence" value="ECO:0007669"/>
    <property type="project" value="TreeGrafter"/>
</dbReference>
<reference evidence="6 8" key="2">
    <citation type="submission" date="2019-07" db="EMBL/GenBank/DDBJ databases">
        <title>Whole genome shotgun sequence of Kocuria flava NBRC 107626.</title>
        <authorList>
            <person name="Hosoyama A."/>
            <person name="Uohara A."/>
            <person name="Ohji S."/>
            <person name="Ichikawa N."/>
        </authorList>
    </citation>
    <scope>NUCLEOTIDE SEQUENCE [LARGE SCALE GENOMIC DNA]</scope>
    <source>
        <strain evidence="6 8">NBRC 107626</strain>
    </source>
</reference>
<sequence length="469" mass="48672">MPFLDRLARWAAERPGDPAVACAGEAVTWAGLREAAAALAASGEPTGILRRPNGTDLAVRWAAGVAEERACAVLDPSWPPEQAAAVLRRCAPLLPAGPAPARLRDGDPASTFLVGLTSGTTSTPKGFARSRGSWQRSFEASAACFELGPHDRVLAPGPLSTSLNLYALSECLWTGAAFTTLPRFDVAAAHALIAGGGATRLVVVPTMLRVLAERGLAVGAGARGLTAVVCAGQPLDPATLAAARRWAPGAVIWEYYGAAELGFVAARRHDPGEPLDPGDTSVGAAFPGVELAVLDDAGRPVPEGRPGTIGVRSPFVCDGYLWGDDGLALARLGGTTTVGDRGFLRGGRLHVLGRAAEMIVTGGHNVYPHEVEAALTAVPGVAAAVVVGLPDRTRGQRVVAGVLPAPDDDGARLDRTRLHAGLAGRLAPAKLPHRYVRLTELPLTAGGKISRRLLRERLLEGDPRARPLD</sequence>
<dbReference type="RefSeq" id="WP_058857812.1">
    <property type="nucleotide sequence ID" value="NZ_BJZR01000001.1"/>
</dbReference>
<dbReference type="SUPFAM" id="SSF56801">
    <property type="entry name" value="Acetyl-CoA synthetase-like"/>
    <property type="match status" value="1"/>
</dbReference>
<dbReference type="PANTHER" id="PTHR43201">
    <property type="entry name" value="ACYL-COA SYNTHETASE"/>
    <property type="match status" value="1"/>
</dbReference>
<dbReference type="Pfam" id="PF13193">
    <property type="entry name" value="AMP-binding_C"/>
    <property type="match status" value="1"/>
</dbReference>
<keyword evidence="2 6" id="KW-0436">Ligase</keyword>
<protein>
    <submittedName>
        <fullName evidence="5">AMP-dependent synthetase</fullName>
    </submittedName>
    <submittedName>
        <fullName evidence="6">Long-chain-fatty-acid--CoA ligase</fullName>
    </submittedName>
</protein>
<proteinExistence type="inferred from homology"/>
<dbReference type="STRING" id="446860.AS188_04285"/>
<dbReference type="GO" id="GO:0031956">
    <property type="term" value="F:medium-chain fatty acid-CoA ligase activity"/>
    <property type="evidence" value="ECO:0007669"/>
    <property type="project" value="TreeGrafter"/>
</dbReference>
<comment type="similarity">
    <text evidence="1">Belongs to the ATP-dependent AMP-binding enzyme family.</text>
</comment>
<dbReference type="Pfam" id="PF00501">
    <property type="entry name" value="AMP-binding"/>
    <property type="match status" value="1"/>
</dbReference>
<evidence type="ECO:0000259" key="3">
    <source>
        <dbReference type="Pfam" id="PF00501"/>
    </source>
</evidence>
<gene>
    <name evidence="5" type="ORF">AS188_04285</name>
    <name evidence="6" type="ORF">KFL01_00750</name>
</gene>